<dbReference type="Gene3D" id="3.30.1340.30">
    <property type="match status" value="1"/>
</dbReference>
<dbReference type="eggNOG" id="COG2823">
    <property type="taxonomic scope" value="Bacteria"/>
</dbReference>
<keyword evidence="5" id="KW-1185">Reference proteome</keyword>
<dbReference type="SMART" id="SM00749">
    <property type="entry name" value="BON"/>
    <property type="match status" value="1"/>
</dbReference>
<dbReference type="Proteomes" id="UP000025229">
    <property type="component" value="Chromosome"/>
</dbReference>
<dbReference type="Proteomes" id="UP001281130">
    <property type="component" value="Unassembled WGS sequence"/>
</dbReference>
<dbReference type="HOGENOM" id="CLU_1420508_0_0_11"/>
<reference evidence="4" key="2">
    <citation type="submission" date="2023-11" db="EMBL/GenBank/DDBJ databases">
        <title>MicrobeMod: A computational toolkit for identifying prokaryotic methylation and restriction-modification with nanopore sequencing.</title>
        <authorList>
            <person name="Crits-Christoph A."/>
            <person name="Kang S.C."/>
            <person name="Lee H."/>
            <person name="Ostrov N."/>
        </authorList>
    </citation>
    <scope>NUCLEOTIDE SEQUENCE</scope>
    <source>
        <strain evidence="4">ATCC 51242</strain>
    </source>
</reference>
<dbReference type="PROSITE" id="PS50914">
    <property type="entry name" value="BON"/>
    <property type="match status" value="1"/>
</dbReference>
<sequence length="191" mass="19961">MPSTRTKLKGGKLAGKASTKIGKKAVPYAGKGAWRLGKAEAKLAKAALESREPKSARYLKYGLFLAAGIAIGALIKRNSGNGSDIYGSSQDFAPQGHSRPNEGPLAGSGGGLVSEAVVPEQQEEVEQRIRSALGQDDRTKDMPRPNVTVNDGVAELRGPAPSEEAKRAAEEIASGVEGVREVRNLLVVSAS</sequence>
<feature type="domain" description="BON" evidence="2">
    <location>
        <begin position="121"/>
        <end position="190"/>
    </location>
</feature>
<evidence type="ECO:0000313" key="3">
    <source>
        <dbReference type="EMBL" id="AHY46411.1"/>
    </source>
</evidence>
<reference evidence="3 5" key="1">
    <citation type="submission" date="2014-03" db="EMBL/GenBank/DDBJ databases">
        <title>Complete genome sequence of the Radio-Resistant Rubrobacter radiotolerans RSPS-4.</title>
        <authorList>
            <person name="Egas C.C."/>
            <person name="Barroso C.C."/>
            <person name="Froufe H.J.C."/>
            <person name="Pacheco J.J."/>
            <person name="Albuquerque L.L."/>
            <person name="da Costa M.M.S."/>
        </authorList>
    </citation>
    <scope>NUCLEOTIDE SEQUENCE [LARGE SCALE GENOMIC DNA]</scope>
    <source>
        <strain evidence="3 5">RSPS-4</strain>
    </source>
</reference>
<name>A0A023X2G7_RUBRA</name>
<proteinExistence type="predicted"/>
<evidence type="ECO:0000313" key="4">
    <source>
        <dbReference type="EMBL" id="MDX5893818.1"/>
    </source>
</evidence>
<gene>
    <name evidence="3" type="ORF">RradSPS_1128</name>
    <name evidence="4" type="ORF">SIL72_07215</name>
</gene>
<dbReference type="EMBL" id="JAWXXX010000001">
    <property type="protein sequence ID" value="MDX5893818.1"/>
    <property type="molecule type" value="Genomic_DNA"/>
</dbReference>
<dbReference type="KEGG" id="rrd:RradSPS_1128"/>
<feature type="compositionally biased region" description="Polar residues" evidence="1">
    <location>
        <begin position="83"/>
        <end position="92"/>
    </location>
</feature>
<evidence type="ECO:0000313" key="5">
    <source>
        <dbReference type="Proteomes" id="UP000025229"/>
    </source>
</evidence>
<dbReference type="AlphaFoldDB" id="A0A023X2G7"/>
<protein>
    <submittedName>
        <fullName evidence="3 4">BON domain</fullName>
    </submittedName>
</protein>
<dbReference type="Pfam" id="PF04972">
    <property type="entry name" value="BON"/>
    <property type="match status" value="1"/>
</dbReference>
<accession>A0A023X2G7</accession>
<dbReference type="RefSeq" id="WP_038681274.1">
    <property type="nucleotide sequence ID" value="NZ_CP007514.1"/>
</dbReference>
<organism evidence="3 5">
    <name type="scientific">Rubrobacter radiotolerans</name>
    <name type="common">Arthrobacter radiotolerans</name>
    <dbReference type="NCBI Taxonomy" id="42256"/>
    <lineage>
        <taxon>Bacteria</taxon>
        <taxon>Bacillati</taxon>
        <taxon>Actinomycetota</taxon>
        <taxon>Rubrobacteria</taxon>
        <taxon>Rubrobacterales</taxon>
        <taxon>Rubrobacteraceae</taxon>
        <taxon>Rubrobacter</taxon>
    </lineage>
</organism>
<feature type="region of interest" description="Disordered" evidence="1">
    <location>
        <begin position="83"/>
        <end position="165"/>
    </location>
</feature>
<evidence type="ECO:0000259" key="2">
    <source>
        <dbReference type="PROSITE" id="PS50914"/>
    </source>
</evidence>
<dbReference type="EMBL" id="CP007514">
    <property type="protein sequence ID" value="AHY46411.1"/>
    <property type="molecule type" value="Genomic_DNA"/>
</dbReference>
<dbReference type="InterPro" id="IPR014004">
    <property type="entry name" value="Transpt-assoc_nodulatn_dom_bac"/>
</dbReference>
<feature type="compositionally biased region" description="Basic and acidic residues" evidence="1">
    <location>
        <begin position="125"/>
        <end position="143"/>
    </location>
</feature>
<evidence type="ECO:0000256" key="1">
    <source>
        <dbReference type="SAM" id="MobiDB-lite"/>
    </source>
</evidence>
<dbReference type="InterPro" id="IPR007055">
    <property type="entry name" value="BON_dom"/>
</dbReference>